<accession>A0A7W8J3S6</accession>
<organism evidence="2 3">
    <name type="scientific">Tunturiibacter lichenicola</name>
    <dbReference type="NCBI Taxonomy" id="2051959"/>
    <lineage>
        <taxon>Bacteria</taxon>
        <taxon>Pseudomonadati</taxon>
        <taxon>Acidobacteriota</taxon>
        <taxon>Terriglobia</taxon>
        <taxon>Terriglobales</taxon>
        <taxon>Acidobacteriaceae</taxon>
        <taxon>Tunturiibacter</taxon>
    </lineage>
</organism>
<sequence>MRLNGMPLYNLRQLRLTGLLLGTVLSISLPGAAVTLHAQQTLLVSAIPPTSAATESSSLANPADTSADAHADASATIAAPDLPDAPGALLYPQSTPPPPVKTDNPDIVSPNGTQQTKRILGIVPNFRSVSADTKLPPMSAKDKFLIAGKDTFDYSSFFIAGIQAGVSFNSKSYPEFHQGVAGYGRYYWHTLADTIDENFWVGGLGPIIFKQDNRFYTLGHGGFRKRSLYAVSRVLISRKDDGGATFNFAEVIGSGAASGISSLYYPTTYRTWTKVGQKWLTSDIIDGFNFFYKEFWPDVNKAVFHTH</sequence>
<feature type="region of interest" description="Disordered" evidence="1">
    <location>
        <begin position="86"/>
        <end position="114"/>
    </location>
</feature>
<feature type="compositionally biased region" description="Low complexity" evidence="1">
    <location>
        <begin position="62"/>
        <end position="72"/>
    </location>
</feature>
<proteinExistence type="predicted"/>
<gene>
    <name evidence="2" type="ORF">HDF10_000055</name>
</gene>
<comment type="caution">
    <text evidence="2">The sequence shown here is derived from an EMBL/GenBank/DDBJ whole genome shotgun (WGS) entry which is preliminary data.</text>
</comment>
<dbReference type="Proteomes" id="UP000569092">
    <property type="component" value="Unassembled WGS sequence"/>
</dbReference>
<evidence type="ECO:0000313" key="2">
    <source>
        <dbReference type="EMBL" id="MBB5342105.1"/>
    </source>
</evidence>
<evidence type="ECO:0000313" key="3">
    <source>
        <dbReference type="Proteomes" id="UP000569092"/>
    </source>
</evidence>
<evidence type="ECO:0000256" key="1">
    <source>
        <dbReference type="SAM" id="MobiDB-lite"/>
    </source>
</evidence>
<feature type="region of interest" description="Disordered" evidence="1">
    <location>
        <begin position="53"/>
        <end position="72"/>
    </location>
</feature>
<name>A0A7W8J3S6_9BACT</name>
<dbReference type="AlphaFoldDB" id="A0A7W8J3S6"/>
<dbReference type="EMBL" id="JACHDZ010000001">
    <property type="protein sequence ID" value="MBB5342105.1"/>
    <property type="molecule type" value="Genomic_DNA"/>
</dbReference>
<protein>
    <submittedName>
        <fullName evidence="2">Uncharacterized protein</fullName>
    </submittedName>
</protein>
<reference evidence="2 3" key="1">
    <citation type="submission" date="2020-08" db="EMBL/GenBank/DDBJ databases">
        <title>Genomic Encyclopedia of Type Strains, Phase IV (KMG-V): Genome sequencing to study the core and pangenomes of soil and plant-associated prokaryotes.</title>
        <authorList>
            <person name="Whitman W."/>
        </authorList>
    </citation>
    <scope>NUCLEOTIDE SEQUENCE [LARGE SCALE GENOMIC DNA]</scope>
    <source>
        <strain evidence="2 3">M8US30</strain>
    </source>
</reference>